<dbReference type="PANTHER" id="PTHR44272">
    <property type="entry name" value="DNAJ DOMAIN (PROKARYOTIC HEAT SHOCK PROTEIN)"/>
    <property type="match status" value="1"/>
</dbReference>
<evidence type="ECO:0000259" key="1">
    <source>
        <dbReference type="PROSITE" id="PS50076"/>
    </source>
</evidence>
<protein>
    <submittedName>
        <fullName evidence="3">Chaperone protein dnaJ 15-like</fullName>
    </submittedName>
</protein>
<keyword evidence="2" id="KW-1185">Reference proteome</keyword>
<reference evidence="2" key="1">
    <citation type="journal article" date="2014" name="Nat. Commun.">
        <title>The emerging biofuel crop Camelina sativa retains a highly undifferentiated hexaploid genome structure.</title>
        <authorList>
            <person name="Kagale S."/>
            <person name="Koh C."/>
            <person name="Nixon J."/>
            <person name="Bollina V."/>
            <person name="Clarke W.E."/>
            <person name="Tuteja R."/>
            <person name="Spillane C."/>
            <person name="Robinson S.J."/>
            <person name="Links M.G."/>
            <person name="Clarke C."/>
            <person name="Higgins E.E."/>
            <person name="Huebert T."/>
            <person name="Sharpe A.G."/>
            <person name="Parkin I.A."/>
        </authorList>
    </citation>
    <scope>NUCLEOTIDE SEQUENCE [LARGE SCALE GENOMIC DNA]</scope>
    <source>
        <strain evidence="2">cv. DH55</strain>
    </source>
</reference>
<reference evidence="3" key="2">
    <citation type="submission" date="2025-08" db="UniProtKB">
        <authorList>
            <consortium name="RefSeq"/>
        </authorList>
    </citation>
    <scope>IDENTIFICATION</scope>
    <source>
        <tissue evidence="3">Leaf</tissue>
    </source>
</reference>
<dbReference type="Pfam" id="PF00226">
    <property type="entry name" value="DnaJ"/>
    <property type="match status" value="1"/>
</dbReference>
<dbReference type="InterPro" id="IPR052812">
    <property type="entry name" value="Plant_DnaJ_domain"/>
</dbReference>
<dbReference type="PROSITE" id="PS50076">
    <property type="entry name" value="DNAJ_2"/>
    <property type="match status" value="1"/>
</dbReference>
<dbReference type="InterPro" id="IPR001623">
    <property type="entry name" value="DnaJ_domain"/>
</dbReference>
<feature type="domain" description="J" evidence="1">
    <location>
        <begin position="14"/>
        <end position="80"/>
    </location>
</feature>
<gene>
    <name evidence="3" type="primary">LOC104704737</name>
</gene>
<dbReference type="InterPro" id="IPR036869">
    <property type="entry name" value="J_dom_sf"/>
</dbReference>
<dbReference type="GeneID" id="104704737"/>
<dbReference type="SMART" id="SM00271">
    <property type="entry name" value="DnaJ"/>
    <property type="match status" value="1"/>
</dbReference>
<dbReference type="CDD" id="cd06257">
    <property type="entry name" value="DnaJ"/>
    <property type="match status" value="1"/>
</dbReference>
<sequence>MSAKKVEGSSALRDPYEVLSISKDANDQEIKSAYTNLSHKYHPDKNANNNVEDSNLFNEAELSYRILSDPEKRRQYDNGGFEVALEANEMDMEIDLSNFGTVNTMLVALFRNLGVPFKTSVSANVLEEAMNGTVTVRPLPDMSFGYKMILNQNKDELLAGLRTSLTNPDKVKMNGGLTRTTIDVKVY</sequence>
<organism evidence="2 3">
    <name type="scientific">Camelina sativa</name>
    <name type="common">False flax</name>
    <name type="synonym">Myagrum sativum</name>
    <dbReference type="NCBI Taxonomy" id="90675"/>
    <lineage>
        <taxon>Eukaryota</taxon>
        <taxon>Viridiplantae</taxon>
        <taxon>Streptophyta</taxon>
        <taxon>Embryophyta</taxon>
        <taxon>Tracheophyta</taxon>
        <taxon>Spermatophyta</taxon>
        <taxon>Magnoliopsida</taxon>
        <taxon>eudicotyledons</taxon>
        <taxon>Gunneridae</taxon>
        <taxon>Pentapetalae</taxon>
        <taxon>rosids</taxon>
        <taxon>malvids</taxon>
        <taxon>Brassicales</taxon>
        <taxon>Brassicaceae</taxon>
        <taxon>Camelineae</taxon>
        <taxon>Camelina</taxon>
    </lineage>
</organism>
<accession>A0ABM0T0T0</accession>
<dbReference type="Proteomes" id="UP000694864">
    <property type="component" value="Chromosome 7"/>
</dbReference>
<dbReference type="RefSeq" id="XP_010419076.1">
    <property type="nucleotide sequence ID" value="XM_010420774.1"/>
</dbReference>
<dbReference type="PRINTS" id="PR00625">
    <property type="entry name" value="JDOMAIN"/>
</dbReference>
<dbReference type="PANTHER" id="PTHR44272:SF3">
    <property type="entry name" value="J DOMAIN-CONTAINING PROTEIN"/>
    <property type="match status" value="1"/>
</dbReference>
<dbReference type="Gene3D" id="1.10.287.110">
    <property type="entry name" value="DnaJ domain"/>
    <property type="match status" value="1"/>
</dbReference>
<proteinExistence type="predicted"/>
<evidence type="ECO:0000313" key="3">
    <source>
        <dbReference type="RefSeq" id="XP_010419076.1"/>
    </source>
</evidence>
<name>A0ABM0T0T0_CAMSA</name>
<evidence type="ECO:0000313" key="2">
    <source>
        <dbReference type="Proteomes" id="UP000694864"/>
    </source>
</evidence>
<dbReference type="SUPFAM" id="SSF46565">
    <property type="entry name" value="Chaperone J-domain"/>
    <property type="match status" value="1"/>
</dbReference>